<feature type="binding site" description="in other chain" evidence="8">
    <location>
        <begin position="32"/>
        <end position="34"/>
    </location>
    <ligand>
        <name>FMN</name>
        <dbReference type="ChEBI" id="CHEBI:58210"/>
        <note>ligand shared between dimeric partners</note>
    </ligand>
</feature>
<dbReference type="CDD" id="cd02135">
    <property type="entry name" value="YdjA-like"/>
    <property type="match status" value="1"/>
</dbReference>
<dbReference type="Proteomes" id="UP001143486">
    <property type="component" value="Unassembled WGS sequence"/>
</dbReference>
<dbReference type="GO" id="GO:0016491">
    <property type="term" value="F:oxidoreductase activity"/>
    <property type="evidence" value="ECO:0007669"/>
    <property type="project" value="UniProtKB-UniRule"/>
</dbReference>
<keyword evidence="12" id="KW-1185">Reference proteome</keyword>
<feature type="domain" description="Nitroreductase" evidence="10">
    <location>
        <begin position="31"/>
        <end position="187"/>
    </location>
</feature>
<feature type="region of interest" description="Disordered" evidence="9">
    <location>
        <begin position="1"/>
        <end position="22"/>
    </location>
</feature>
<reference evidence="11" key="1">
    <citation type="journal article" date="2014" name="Int. J. Syst. Evol. Microbiol.">
        <title>Complete genome sequence of Corynebacterium casei LMG S-19264T (=DSM 44701T), isolated from a smear-ripened cheese.</title>
        <authorList>
            <consortium name="US DOE Joint Genome Institute (JGI-PGF)"/>
            <person name="Walter F."/>
            <person name="Albersmeier A."/>
            <person name="Kalinowski J."/>
            <person name="Ruckert C."/>
        </authorList>
    </citation>
    <scope>NUCLEOTIDE SEQUENCE</scope>
    <source>
        <strain evidence="11">VKM B-1513</strain>
    </source>
</reference>
<dbReference type="Gene3D" id="3.40.109.10">
    <property type="entry name" value="NADH Oxidase"/>
    <property type="match status" value="1"/>
</dbReference>
<sequence length="208" mass="22550">MTKPALPEFPAPGERLASSHANAETLTLLTRRRSTTAIALTEPGPSPEQVEQLIGIAARVPDHGKLAPWRFIVFEGDGRANFGQVLAKIFAAANPNATPDQIDAEASRFTRAPLVIAVISHVVENHKIPEWEQILSAGAACQNMLIAASAMGFGAQWLTEWYAYDPFVKDALGLRSGERIAGFVYVGSAPDEPVERVRPKPQTGRWKA</sequence>
<dbReference type="AlphaFoldDB" id="A0A9W6MN75"/>
<keyword evidence="4 7" id="KW-0521">NADP</keyword>
<feature type="binding site" evidence="8">
    <location>
        <position position="59"/>
    </location>
    <ligand>
        <name>FMN</name>
        <dbReference type="ChEBI" id="CHEBI:58210"/>
        <note>ligand shared between dimeric partners</note>
    </ligand>
</feature>
<proteinExistence type="inferred from homology"/>
<dbReference type="SUPFAM" id="SSF55469">
    <property type="entry name" value="FMN-dependent nitroreductase-like"/>
    <property type="match status" value="1"/>
</dbReference>
<evidence type="ECO:0000256" key="5">
    <source>
        <dbReference type="ARBA" id="ARBA00023002"/>
    </source>
</evidence>
<keyword evidence="3 7" id="KW-0288">FMN</keyword>
<evidence type="ECO:0000256" key="8">
    <source>
        <dbReference type="PIRSR" id="PIRSR000232-1"/>
    </source>
</evidence>
<evidence type="ECO:0000256" key="9">
    <source>
        <dbReference type="SAM" id="MobiDB-lite"/>
    </source>
</evidence>
<evidence type="ECO:0000256" key="6">
    <source>
        <dbReference type="ARBA" id="ARBA00023027"/>
    </source>
</evidence>
<keyword evidence="6 7" id="KW-0520">NAD</keyword>
<dbReference type="InterPro" id="IPR029479">
    <property type="entry name" value="Nitroreductase"/>
</dbReference>
<evidence type="ECO:0000259" key="10">
    <source>
        <dbReference type="Pfam" id="PF00881"/>
    </source>
</evidence>
<protein>
    <recommendedName>
        <fullName evidence="7">Putative NAD(P)H nitroreductase</fullName>
        <ecNumber evidence="7">1.-.-.-</ecNumber>
    </recommendedName>
</protein>
<evidence type="ECO:0000256" key="1">
    <source>
        <dbReference type="ARBA" id="ARBA00007118"/>
    </source>
</evidence>
<evidence type="ECO:0000313" key="11">
    <source>
        <dbReference type="EMBL" id="GLK51611.1"/>
    </source>
</evidence>
<dbReference type="Pfam" id="PF00881">
    <property type="entry name" value="Nitroreductase"/>
    <property type="match status" value="1"/>
</dbReference>
<dbReference type="InterPro" id="IPR026021">
    <property type="entry name" value="YdjA-like"/>
</dbReference>
<comment type="caution">
    <text evidence="11">The sequence shown here is derived from an EMBL/GenBank/DDBJ whole genome shotgun (WGS) entry which is preliminary data.</text>
</comment>
<evidence type="ECO:0000313" key="12">
    <source>
        <dbReference type="Proteomes" id="UP001143486"/>
    </source>
</evidence>
<evidence type="ECO:0000256" key="3">
    <source>
        <dbReference type="ARBA" id="ARBA00022643"/>
    </source>
</evidence>
<dbReference type="EC" id="1.-.-.-" evidence="7"/>
<name>A0A9W6MN75_9PROT</name>
<dbReference type="PANTHER" id="PTHR43821:SF1">
    <property type="entry name" value="NAD(P)H NITROREDUCTASE YDJA-RELATED"/>
    <property type="match status" value="1"/>
</dbReference>
<evidence type="ECO:0000256" key="2">
    <source>
        <dbReference type="ARBA" id="ARBA00022630"/>
    </source>
</evidence>
<dbReference type="RefSeq" id="WP_271185991.1">
    <property type="nucleotide sequence ID" value="NZ_BSFE01000002.1"/>
</dbReference>
<evidence type="ECO:0000256" key="7">
    <source>
        <dbReference type="PIRNR" id="PIRNR000232"/>
    </source>
</evidence>
<keyword evidence="2 7" id="KW-0285">Flavoprotein</keyword>
<evidence type="ECO:0000256" key="4">
    <source>
        <dbReference type="ARBA" id="ARBA00022857"/>
    </source>
</evidence>
<dbReference type="PIRSF" id="PIRSF000232">
    <property type="entry name" value="YdjA"/>
    <property type="match status" value="1"/>
</dbReference>
<accession>A0A9W6MN75</accession>
<comment type="similarity">
    <text evidence="1 7">Belongs to the nitroreductase family.</text>
</comment>
<reference evidence="11" key="2">
    <citation type="submission" date="2023-01" db="EMBL/GenBank/DDBJ databases">
        <authorList>
            <person name="Sun Q."/>
            <person name="Evtushenko L."/>
        </authorList>
    </citation>
    <scope>NUCLEOTIDE SEQUENCE</scope>
    <source>
        <strain evidence="11">VKM B-1513</strain>
    </source>
</reference>
<feature type="binding site" description="in other chain" evidence="8">
    <location>
        <begin position="157"/>
        <end position="159"/>
    </location>
    <ligand>
        <name>FMN</name>
        <dbReference type="ChEBI" id="CHEBI:58210"/>
        <note>ligand shared between dimeric partners</note>
    </ligand>
</feature>
<gene>
    <name evidence="11" type="ORF">GCM10017621_11190</name>
</gene>
<keyword evidence="5 7" id="KW-0560">Oxidoreductase</keyword>
<comment type="cofactor">
    <cofactor evidence="8">
        <name>FMN</name>
        <dbReference type="ChEBI" id="CHEBI:58210"/>
    </cofactor>
    <text evidence="8">Binds 1 FMN per subunit.</text>
</comment>
<dbReference type="InterPro" id="IPR052530">
    <property type="entry name" value="NAD(P)H_nitroreductase"/>
</dbReference>
<dbReference type="PANTHER" id="PTHR43821">
    <property type="entry name" value="NAD(P)H NITROREDUCTASE YDJA-RELATED"/>
    <property type="match status" value="1"/>
</dbReference>
<dbReference type="EMBL" id="BSFE01000002">
    <property type="protein sequence ID" value="GLK51611.1"/>
    <property type="molecule type" value="Genomic_DNA"/>
</dbReference>
<organism evidence="11 12">
    <name type="scientific">Maricaulis virginensis</name>
    <dbReference type="NCBI Taxonomy" id="144022"/>
    <lineage>
        <taxon>Bacteria</taxon>
        <taxon>Pseudomonadati</taxon>
        <taxon>Pseudomonadota</taxon>
        <taxon>Alphaproteobacteria</taxon>
        <taxon>Maricaulales</taxon>
        <taxon>Maricaulaceae</taxon>
        <taxon>Maricaulis</taxon>
    </lineage>
</organism>
<feature type="binding site" evidence="8">
    <location>
        <position position="63"/>
    </location>
    <ligand>
        <name>FMN</name>
        <dbReference type="ChEBI" id="CHEBI:58210"/>
        <note>ligand shared between dimeric partners</note>
    </ligand>
</feature>
<dbReference type="InterPro" id="IPR000415">
    <property type="entry name" value="Nitroreductase-like"/>
</dbReference>